<evidence type="ECO:0000313" key="1">
    <source>
        <dbReference type="EMBL" id="AQG80396.1"/>
    </source>
</evidence>
<dbReference type="KEGG" id="smon:AWR27_14330"/>
<accession>A0A1P9WYD9</accession>
<dbReference type="EMBL" id="CP014263">
    <property type="protein sequence ID" value="AQG80396.1"/>
    <property type="molecule type" value="Genomic_DNA"/>
</dbReference>
<evidence type="ECO:0000313" key="2">
    <source>
        <dbReference type="Proteomes" id="UP000187941"/>
    </source>
</evidence>
<organism evidence="1 2">
    <name type="scientific">Spirosoma montaniterrae</name>
    <dbReference type="NCBI Taxonomy" id="1178516"/>
    <lineage>
        <taxon>Bacteria</taxon>
        <taxon>Pseudomonadati</taxon>
        <taxon>Bacteroidota</taxon>
        <taxon>Cytophagia</taxon>
        <taxon>Cytophagales</taxon>
        <taxon>Cytophagaceae</taxon>
        <taxon>Spirosoma</taxon>
    </lineage>
</organism>
<proteinExistence type="predicted"/>
<name>A0A1P9WYD9_9BACT</name>
<protein>
    <submittedName>
        <fullName evidence="1">Uncharacterized protein</fullName>
    </submittedName>
</protein>
<sequence length="92" mass="10444">MLAPVIEKEQINQYHFPHNEVLTSEESRAQRLAMLYKAQTLGNLEKHKVSIAFETLEGVRAVNTTVWAVLDDYVLLKCGTVVPIHAIREVEV</sequence>
<dbReference type="AlphaFoldDB" id="A0A1P9WYD9"/>
<reference evidence="1 2" key="1">
    <citation type="submission" date="2016-01" db="EMBL/GenBank/DDBJ databases">
        <authorList>
            <person name="Oliw E.H."/>
        </authorList>
    </citation>
    <scope>NUCLEOTIDE SEQUENCE [LARGE SCALE GENOMIC DNA]</scope>
    <source>
        <strain evidence="1 2">DY10</strain>
    </source>
</reference>
<gene>
    <name evidence="1" type="ORF">AWR27_14330</name>
</gene>
<dbReference type="Proteomes" id="UP000187941">
    <property type="component" value="Chromosome"/>
</dbReference>
<keyword evidence="2" id="KW-1185">Reference proteome</keyword>
<dbReference type="OrthoDB" id="982075at2"/>